<gene>
    <name evidence="2" type="ORF">Sste5346_003543</name>
</gene>
<organism evidence="2 3">
    <name type="scientific">Sporothrix stenoceras</name>
    <dbReference type="NCBI Taxonomy" id="5173"/>
    <lineage>
        <taxon>Eukaryota</taxon>
        <taxon>Fungi</taxon>
        <taxon>Dikarya</taxon>
        <taxon>Ascomycota</taxon>
        <taxon>Pezizomycotina</taxon>
        <taxon>Sordariomycetes</taxon>
        <taxon>Sordariomycetidae</taxon>
        <taxon>Ophiostomatales</taxon>
        <taxon>Ophiostomataceae</taxon>
        <taxon>Sporothrix</taxon>
    </lineage>
</organism>
<evidence type="ECO:0000313" key="3">
    <source>
        <dbReference type="Proteomes" id="UP001583186"/>
    </source>
</evidence>
<accession>A0ABR3ZBV0</accession>
<protein>
    <submittedName>
        <fullName evidence="2">Uncharacterized protein</fullName>
    </submittedName>
</protein>
<evidence type="ECO:0000313" key="2">
    <source>
        <dbReference type="EMBL" id="KAL1898141.1"/>
    </source>
</evidence>
<dbReference type="Proteomes" id="UP001583186">
    <property type="component" value="Unassembled WGS sequence"/>
</dbReference>
<proteinExistence type="predicted"/>
<feature type="transmembrane region" description="Helical" evidence="1">
    <location>
        <begin position="199"/>
        <end position="221"/>
    </location>
</feature>
<dbReference type="EMBL" id="JAWCUI010000016">
    <property type="protein sequence ID" value="KAL1898141.1"/>
    <property type="molecule type" value="Genomic_DNA"/>
</dbReference>
<keyword evidence="3" id="KW-1185">Reference proteome</keyword>
<evidence type="ECO:0000256" key="1">
    <source>
        <dbReference type="SAM" id="Phobius"/>
    </source>
</evidence>
<feature type="transmembrane region" description="Helical" evidence="1">
    <location>
        <begin position="157"/>
        <end position="179"/>
    </location>
</feature>
<keyword evidence="1" id="KW-1133">Transmembrane helix</keyword>
<name>A0ABR3ZBV0_9PEZI</name>
<sequence>MMDPVEPECAYAPQGHVHRFRVPPVAEEASDWDEIYIEGVSEHRASLTRQDTQTTFVPVRGTEPVSPSIEIAGMMDGALSGSDSDTIGTLAATLMTSATCSPTVSTSETLVDLDEQRAHAKYSSLYGEKKQWLKARTAVYVGTLAARTHTLCTYYKAILWSLLLMLPVILVGYAQNLVVSLLAQPQFEERFSGAEDDFGAVWMLAVQMCSVGSSMLGGLLVG</sequence>
<comment type="caution">
    <text evidence="2">The sequence shown here is derived from an EMBL/GenBank/DDBJ whole genome shotgun (WGS) entry which is preliminary data.</text>
</comment>
<keyword evidence="1" id="KW-0812">Transmembrane</keyword>
<reference evidence="2 3" key="1">
    <citation type="journal article" date="2024" name="IMA Fungus">
        <title>IMA Genome - F19 : A genome assembly and annotation guide to empower mycologists, including annotated draft genome sequences of Ceratocystis pirilliformis, Diaporthe australafricana, Fusarium ophioides, Paecilomyces lecythidis, and Sporothrix stenoceras.</title>
        <authorList>
            <person name="Aylward J."/>
            <person name="Wilson A.M."/>
            <person name="Visagie C.M."/>
            <person name="Spraker J."/>
            <person name="Barnes I."/>
            <person name="Buitendag C."/>
            <person name="Ceriani C."/>
            <person name="Del Mar Angel L."/>
            <person name="du Plessis D."/>
            <person name="Fuchs T."/>
            <person name="Gasser K."/>
            <person name="Kramer D."/>
            <person name="Li W."/>
            <person name="Munsamy K."/>
            <person name="Piso A."/>
            <person name="Price J.L."/>
            <person name="Sonnekus B."/>
            <person name="Thomas C."/>
            <person name="van der Nest A."/>
            <person name="van Dijk A."/>
            <person name="van Heerden A."/>
            <person name="van Vuuren N."/>
            <person name="Yilmaz N."/>
            <person name="Duong T.A."/>
            <person name="van der Merwe N.A."/>
            <person name="Wingfield M.J."/>
            <person name="Wingfield B.D."/>
        </authorList>
    </citation>
    <scope>NUCLEOTIDE SEQUENCE [LARGE SCALE GENOMIC DNA]</scope>
    <source>
        <strain evidence="2 3">CMW 5346</strain>
    </source>
</reference>
<keyword evidence="1" id="KW-0472">Membrane</keyword>